<feature type="compositionally biased region" description="Low complexity" evidence="1">
    <location>
        <begin position="245"/>
        <end position="256"/>
    </location>
</feature>
<protein>
    <submittedName>
        <fullName evidence="2">Uncharacterized protein</fullName>
    </submittedName>
</protein>
<name>A0AAN6GHF7_9BASI</name>
<keyword evidence="3" id="KW-1185">Reference proteome</keyword>
<evidence type="ECO:0000313" key="3">
    <source>
        <dbReference type="Proteomes" id="UP001176521"/>
    </source>
</evidence>
<dbReference type="Proteomes" id="UP001176521">
    <property type="component" value="Unassembled WGS sequence"/>
</dbReference>
<evidence type="ECO:0000256" key="1">
    <source>
        <dbReference type="SAM" id="MobiDB-lite"/>
    </source>
</evidence>
<feature type="compositionally biased region" description="Polar residues" evidence="1">
    <location>
        <begin position="311"/>
        <end position="322"/>
    </location>
</feature>
<dbReference type="AlphaFoldDB" id="A0AAN6GHF7"/>
<feature type="compositionally biased region" description="Low complexity" evidence="1">
    <location>
        <begin position="212"/>
        <end position="235"/>
    </location>
</feature>
<proteinExistence type="predicted"/>
<feature type="compositionally biased region" description="Acidic residues" evidence="1">
    <location>
        <begin position="185"/>
        <end position="197"/>
    </location>
</feature>
<feature type="region of interest" description="Disordered" evidence="1">
    <location>
        <begin position="169"/>
        <end position="256"/>
    </location>
</feature>
<comment type="caution">
    <text evidence="2">The sequence shown here is derived from an EMBL/GenBank/DDBJ whole genome shotgun (WGS) entry which is preliminary data.</text>
</comment>
<gene>
    <name evidence="2" type="ORF">OC842_000153</name>
</gene>
<feature type="region of interest" description="Disordered" evidence="1">
    <location>
        <begin position="301"/>
        <end position="322"/>
    </location>
</feature>
<dbReference type="EMBL" id="JAPDMQ010000004">
    <property type="protein sequence ID" value="KAK0541064.1"/>
    <property type="molecule type" value="Genomic_DNA"/>
</dbReference>
<evidence type="ECO:0000313" key="2">
    <source>
        <dbReference type="EMBL" id="KAK0541064.1"/>
    </source>
</evidence>
<reference evidence="2" key="1">
    <citation type="journal article" date="2023" name="PhytoFront">
        <title>Draft Genome Resources of Seven Strains of Tilletia horrida, Causal Agent of Kernel Smut of Rice.</title>
        <authorList>
            <person name="Khanal S."/>
            <person name="Antony Babu S."/>
            <person name="Zhou X.G."/>
        </authorList>
    </citation>
    <scope>NUCLEOTIDE SEQUENCE</scope>
    <source>
        <strain evidence="2">TX3</strain>
    </source>
</reference>
<organism evidence="2 3">
    <name type="scientific">Tilletia horrida</name>
    <dbReference type="NCBI Taxonomy" id="155126"/>
    <lineage>
        <taxon>Eukaryota</taxon>
        <taxon>Fungi</taxon>
        <taxon>Dikarya</taxon>
        <taxon>Basidiomycota</taxon>
        <taxon>Ustilaginomycotina</taxon>
        <taxon>Exobasidiomycetes</taxon>
        <taxon>Tilletiales</taxon>
        <taxon>Tilletiaceae</taxon>
        <taxon>Tilletia</taxon>
    </lineage>
</organism>
<sequence length="322" mass="33481">MTGPNQSQLLLNNHNHHKLFAFRQPAEAAGTWTSMRTRMLPVPAQLSSLRSSAALFFPPPRFYEIALGYCTQAHLAAGRTELEIMMLDAIDIDPFSEALATGMLPSPIIINVHHVRFNKLGEITAEKIGKTVYEPSRVGAHLKFDDRSKPKAYLSKVEQVDLSLAEHRAVGGGNASNGGGGDSSNDADADADGDDDMPQWFAPPGSSAQRRATYGPSSSTPSAAAPAALRAGPSTGTSSGSNVRGPAATAGPSAPAIHRPAPSMPIYGTVAGATAAVYASASYHTQAIRSNGLVAAAQQGDVPMRGVPGSSPFSSARAQGQP</sequence>
<feature type="compositionally biased region" description="Gly residues" evidence="1">
    <location>
        <begin position="170"/>
        <end position="182"/>
    </location>
</feature>
<accession>A0AAN6GHF7</accession>